<dbReference type="HOGENOM" id="CLU_1948328_0_0_1"/>
<feature type="region of interest" description="Disordered" evidence="1">
    <location>
        <begin position="42"/>
        <end position="75"/>
    </location>
</feature>
<organism evidence="3">
    <name type="scientific">Arthroderma gypseum (strain ATCC MYA-4604 / CBS 118893)</name>
    <name type="common">Microsporum gypseum</name>
    <dbReference type="NCBI Taxonomy" id="535722"/>
    <lineage>
        <taxon>Eukaryota</taxon>
        <taxon>Fungi</taxon>
        <taxon>Dikarya</taxon>
        <taxon>Ascomycota</taxon>
        <taxon>Pezizomycotina</taxon>
        <taxon>Eurotiomycetes</taxon>
        <taxon>Eurotiomycetidae</taxon>
        <taxon>Onygenales</taxon>
        <taxon>Arthrodermataceae</taxon>
        <taxon>Nannizzia</taxon>
    </lineage>
</organism>
<dbReference type="AlphaFoldDB" id="E5QZB7"/>
<dbReference type="RefSeq" id="XP_003177087.1">
    <property type="nucleotide sequence ID" value="XM_003177039.1"/>
</dbReference>
<dbReference type="VEuPathDB" id="FungiDB:MGYG_01171"/>
<dbReference type="GeneID" id="10032412"/>
<evidence type="ECO:0000313" key="2">
    <source>
        <dbReference type="EMBL" id="EFQ98135.1"/>
    </source>
</evidence>
<dbReference type="Proteomes" id="UP000002669">
    <property type="component" value="Unassembled WGS sequence"/>
</dbReference>
<evidence type="ECO:0000313" key="3">
    <source>
        <dbReference type="Proteomes" id="UP000002669"/>
    </source>
</evidence>
<feature type="compositionally biased region" description="Basic and acidic residues" evidence="1">
    <location>
        <begin position="49"/>
        <end position="61"/>
    </location>
</feature>
<protein>
    <submittedName>
        <fullName evidence="2">Uncharacterized protein</fullName>
    </submittedName>
</protein>
<feature type="compositionally biased region" description="Basic residues" evidence="1">
    <location>
        <begin position="62"/>
        <end position="73"/>
    </location>
</feature>
<dbReference type="InParanoid" id="E5QZB7"/>
<gene>
    <name evidence="2" type="ORF">MGYG_01171</name>
</gene>
<keyword evidence="3" id="KW-1185">Reference proteome</keyword>
<proteinExistence type="predicted"/>
<sequence>MSPPEPVAQRFRNLVWRERSLRFTCENFLRLTVFPSFRGKQTGQAESVEGEHENKRADYGNRKTKRRRRRRNGSKTANFVALRTTLACCAARLLDINSYLDAGRKESRKAFWGWCSIIKHDTCNKPTPY</sequence>
<evidence type="ECO:0000256" key="1">
    <source>
        <dbReference type="SAM" id="MobiDB-lite"/>
    </source>
</evidence>
<reference evidence="3" key="1">
    <citation type="journal article" date="2012" name="MBio">
        <title>Comparative genome analysis of Trichophyton rubrum and related dermatophytes reveals candidate genes involved in infection.</title>
        <authorList>
            <person name="Martinez D.A."/>
            <person name="Oliver B.G."/>
            <person name="Graeser Y."/>
            <person name="Goldberg J.M."/>
            <person name="Li W."/>
            <person name="Martinez-Rossi N.M."/>
            <person name="Monod M."/>
            <person name="Shelest E."/>
            <person name="Barton R.C."/>
            <person name="Birch E."/>
            <person name="Brakhage A.A."/>
            <person name="Chen Z."/>
            <person name="Gurr S.J."/>
            <person name="Heiman D."/>
            <person name="Heitman J."/>
            <person name="Kosti I."/>
            <person name="Rossi A."/>
            <person name="Saif S."/>
            <person name="Samalova M."/>
            <person name="Saunders C.W."/>
            <person name="Shea T."/>
            <person name="Summerbell R.C."/>
            <person name="Xu J."/>
            <person name="Young S."/>
            <person name="Zeng Q."/>
            <person name="Birren B.W."/>
            <person name="Cuomo C.A."/>
            <person name="White T.C."/>
        </authorList>
    </citation>
    <scope>NUCLEOTIDE SEQUENCE [LARGE SCALE GENOMIC DNA]</scope>
    <source>
        <strain evidence="3">ATCC MYA-4604 / CBS 118893</strain>
    </source>
</reference>
<accession>E5QZB7</accession>
<name>E5QZB7_ARTGP</name>
<dbReference type="EMBL" id="DS989822">
    <property type="protein sequence ID" value="EFQ98135.1"/>
    <property type="molecule type" value="Genomic_DNA"/>
</dbReference>